<name>A0A0N1PIT6_PAPMA</name>
<dbReference type="SMART" id="SM00280">
    <property type="entry name" value="KAZAL"/>
    <property type="match status" value="1"/>
</dbReference>
<dbReference type="Pfam" id="PF00050">
    <property type="entry name" value="Kazal_1"/>
    <property type="match status" value="1"/>
</dbReference>
<evidence type="ECO:0000313" key="2">
    <source>
        <dbReference type="EMBL" id="KPJ17847.1"/>
    </source>
</evidence>
<dbReference type="InterPro" id="IPR036058">
    <property type="entry name" value="Kazal_dom_sf"/>
</dbReference>
<gene>
    <name evidence="2" type="ORF">RR48_00857</name>
</gene>
<dbReference type="InterPro" id="IPR002350">
    <property type="entry name" value="Kazal_dom"/>
</dbReference>
<protein>
    <recommendedName>
        <fullName evidence="1">Kazal-like domain-containing protein</fullName>
    </recommendedName>
</protein>
<evidence type="ECO:0000313" key="3">
    <source>
        <dbReference type="Proteomes" id="UP000053240"/>
    </source>
</evidence>
<proteinExistence type="predicted"/>
<organism evidence="2 3">
    <name type="scientific">Papilio machaon</name>
    <name type="common">Old World swallowtail butterfly</name>
    <dbReference type="NCBI Taxonomy" id="76193"/>
    <lineage>
        <taxon>Eukaryota</taxon>
        <taxon>Metazoa</taxon>
        <taxon>Ecdysozoa</taxon>
        <taxon>Arthropoda</taxon>
        <taxon>Hexapoda</taxon>
        <taxon>Insecta</taxon>
        <taxon>Pterygota</taxon>
        <taxon>Neoptera</taxon>
        <taxon>Endopterygota</taxon>
        <taxon>Lepidoptera</taxon>
        <taxon>Glossata</taxon>
        <taxon>Ditrysia</taxon>
        <taxon>Papilionoidea</taxon>
        <taxon>Papilionidae</taxon>
        <taxon>Papilioninae</taxon>
        <taxon>Papilio</taxon>
    </lineage>
</organism>
<dbReference type="AlphaFoldDB" id="A0A0N1PIT6"/>
<dbReference type="Gene3D" id="3.30.60.30">
    <property type="match status" value="1"/>
</dbReference>
<reference evidence="2 3" key="1">
    <citation type="journal article" date="2015" name="Nat. Commun.">
        <title>Outbred genome sequencing and CRISPR/Cas9 gene editing in butterflies.</title>
        <authorList>
            <person name="Li X."/>
            <person name="Fan D."/>
            <person name="Zhang W."/>
            <person name="Liu G."/>
            <person name="Zhang L."/>
            <person name="Zhao L."/>
            <person name="Fang X."/>
            <person name="Chen L."/>
            <person name="Dong Y."/>
            <person name="Chen Y."/>
            <person name="Ding Y."/>
            <person name="Zhao R."/>
            <person name="Feng M."/>
            <person name="Zhu Y."/>
            <person name="Feng Y."/>
            <person name="Jiang X."/>
            <person name="Zhu D."/>
            <person name="Xiang H."/>
            <person name="Feng X."/>
            <person name="Li S."/>
            <person name="Wang J."/>
            <person name="Zhang G."/>
            <person name="Kronforst M.R."/>
            <person name="Wang W."/>
        </authorList>
    </citation>
    <scope>NUCLEOTIDE SEQUENCE [LARGE SCALE GENOMIC DNA]</scope>
    <source>
        <strain evidence="2">Ya'a_city_454_Pm</strain>
        <tissue evidence="2">Whole body</tissue>
    </source>
</reference>
<accession>A0A0N1PIT6</accession>
<dbReference type="InParanoid" id="A0A0N1PIT6"/>
<evidence type="ECO:0000259" key="1">
    <source>
        <dbReference type="PROSITE" id="PS51465"/>
    </source>
</evidence>
<feature type="domain" description="Kazal-like" evidence="1">
    <location>
        <begin position="29"/>
        <end position="77"/>
    </location>
</feature>
<dbReference type="Proteomes" id="UP000053240">
    <property type="component" value="Unassembled WGS sequence"/>
</dbReference>
<sequence length="78" mass="8487">MSIKSSKTKGIGNATTVAKSIMFLPPTNNPLFENCKCSGVYNPVCGTNNQSYYNPCYLTCGLTNVSVEIKHFGKCLPF</sequence>
<dbReference type="PROSITE" id="PS51465">
    <property type="entry name" value="KAZAL_2"/>
    <property type="match status" value="1"/>
</dbReference>
<dbReference type="CDD" id="cd00104">
    <property type="entry name" value="KAZAL_FS"/>
    <property type="match status" value="1"/>
</dbReference>
<dbReference type="EMBL" id="KQ460085">
    <property type="protein sequence ID" value="KPJ17847.1"/>
    <property type="molecule type" value="Genomic_DNA"/>
</dbReference>
<dbReference type="PROSITE" id="PS00282">
    <property type="entry name" value="KAZAL_1"/>
    <property type="match status" value="1"/>
</dbReference>
<keyword evidence="3" id="KW-1185">Reference proteome</keyword>
<dbReference type="SUPFAM" id="SSF100895">
    <property type="entry name" value="Kazal-type serine protease inhibitors"/>
    <property type="match status" value="1"/>
</dbReference>